<reference evidence="1" key="1">
    <citation type="submission" date="2020-10" db="EMBL/GenBank/DDBJ databases">
        <authorList>
            <person name="Gilroy R."/>
        </authorList>
    </citation>
    <scope>NUCLEOTIDE SEQUENCE</scope>
    <source>
        <strain evidence="1">CHK123-3438</strain>
    </source>
</reference>
<accession>A0A9D1GIY0</accession>
<evidence type="ECO:0000313" key="2">
    <source>
        <dbReference type="Proteomes" id="UP000886860"/>
    </source>
</evidence>
<dbReference type="SUPFAM" id="SSF88659">
    <property type="entry name" value="Sigma3 and sigma4 domains of RNA polymerase sigma factors"/>
    <property type="match status" value="1"/>
</dbReference>
<evidence type="ECO:0000313" key="1">
    <source>
        <dbReference type="EMBL" id="HIT41972.1"/>
    </source>
</evidence>
<protein>
    <submittedName>
        <fullName evidence="1">Sigma-70 family RNA polymerase sigma factor</fullName>
    </submittedName>
</protein>
<dbReference type="Gene3D" id="1.10.10.10">
    <property type="entry name" value="Winged helix-like DNA-binding domain superfamily/Winged helix DNA-binding domain"/>
    <property type="match status" value="1"/>
</dbReference>
<dbReference type="InterPro" id="IPR036388">
    <property type="entry name" value="WH-like_DNA-bd_sf"/>
</dbReference>
<organism evidence="1 2">
    <name type="scientific">Candidatus Caccovicinus merdipullorum</name>
    <dbReference type="NCBI Taxonomy" id="2840724"/>
    <lineage>
        <taxon>Bacteria</taxon>
        <taxon>Bacillati</taxon>
        <taxon>Bacillota</taxon>
        <taxon>Clostridia</taxon>
        <taxon>Eubacteriales</taxon>
        <taxon>Candidatus Caccovicinus</taxon>
    </lineage>
</organism>
<proteinExistence type="predicted"/>
<dbReference type="Proteomes" id="UP000886860">
    <property type="component" value="Unassembled WGS sequence"/>
</dbReference>
<comment type="caution">
    <text evidence="1">The sequence shown here is derived from an EMBL/GenBank/DDBJ whole genome shotgun (WGS) entry which is preliminary data.</text>
</comment>
<reference evidence="1" key="2">
    <citation type="journal article" date="2021" name="PeerJ">
        <title>Extensive microbial diversity within the chicken gut microbiome revealed by metagenomics and culture.</title>
        <authorList>
            <person name="Gilroy R."/>
            <person name="Ravi A."/>
            <person name="Getino M."/>
            <person name="Pursley I."/>
            <person name="Horton D.L."/>
            <person name="Alikhan N.F."/>
            <person name="Baker D."/>
            <person name="Gharbi K."/>
            <person name="Hall N."/>
            <person name="Watson M."/>
            <person name="Adriaenssens E.M."/>
            <person name="Foster-Nyarko E."/>
            <person name="Jarju S."/>
            <person name="Secka A."/>
            <person name="Antonio M."/>
            <person name="Oren A."/>
            <person name="Chaudhuri R.R."/>
            <person name="La Ragione R."/>
            <person name="Hildebrand F."/>
            <person name="Pallen M.J."/>
        </authorList>
    </citation>
    <scope>NUCLEOTIDE SEQUENCE</scope>
    <source>
        <strain evidence="1">CHK123-3438</strain>
    </source>
</reference>
<gene>
    <name evidence="1" type="ORF">IAB60_07755</name>
</gene>
<dbReference type="InterPro" id="IPR013324">
    <property type="entry name" value="RNA_pol_sigma_r3/r4-like"/>
</dbReference>
<dbReference type="AlphaFoldDB" id="A0A9D1GIY0"/>
<dbReference type="EMBL" id="DVKS01000133">
    <property type="protein sequence ID" value="HIT41972.1"/>
    <property type="molecule type" value="Genomic_DNA"/>
</dbReference>
<name>A0A9D1GIY0_9FIRM</name>
<sequence length="130" mass="14362">MRKISVSEAVSADSAESITGETGGIYMREREEGIREQGHGASLAPAAWKANEMRLWLKERMVTHVRDAAEKLTDFEIQMVFAGIFYGLSIPEAAESAGISRLQAASAYTYARKKMRKELGAEEKGDVFCL</sequence>